<keyword evidence="1" id="KW-0653">Protein transport</keyword>
<proteinExistence type="inferred from homology"/>
<organism evidence="2 3">
    <name type="scientific">Populus tomentosa</name>
    <name type="common">Chinese white poplar</name>
    <dbReference type="NCBI Taxonomy" id="118781"/>
    <lineage>
        <taxon>Eukaryota</taxon>
        <taxon>Viridiplantae</taxon>
        <taxon>Streptophyta</taxon>
        <taxon>Embryophyta</taxon>
        <taxon>Tracheophyta</taxon>
        <taxon>Spermatophyta</taxon>
        <taxon>Magnoliopsida</taxon>
        <taxon>eudicotyledons</taxon>
        <taxon>Gunneridae</taxon>
        <taxon>Pentapetalae</taxon>
        <taxon>rosids</taxon>
        <taxon>fabids</taxon>
        <taxon>Malpighiales</taxon>
        <taxon>Salicaceae</taxon>
        <taxon>Saliceae</taxon>
        <taxon>Populus</taxon>
    </lineage>
</organism>
<protein>
    <recommendedName>
        <fullName evidence="1">Vacuolar protein-sorting-associated protein 36</fullName>
    </recommendedName>
    <alternativeName>
        <fullName evidence="1">ESCRT-II complex subunit VPS36</fullName>
    </alternativeName>
</protein>
<name>A0A8X8CSP0_POPTO</name>
<dbReference type="EMBL" id="JAAWWB010000015">
    <property type="protein sequence ID" value="KAG6765144.1"/>
    <property type="molecule type" value="Genomic_DNA"/>
</dbReference>
<dbReference type="Proteomes" id="UP000886885">
    <property type="component" value="Chromosome 8A"/>
</dbReference>
<dbReference type="InterPro" id="IPR037855">
    <property type="entry name" value="Vps36"/>
</dbReference>
<keyword evidence="3" id="KW-1185">Reference proteome</keyword>
<accession>A0A8X8CSP0</accession>
<dbReference type="Pfam" id="PF04157">
    <property type="entry name" value="EAP30"/>
    <property type="match status" value="1"/>
</dbReference>
<dbReference type="InterPro" id="IPR040608">
    <property type="entry name" value="Snf8/Vps36"/>
</dbReference>
<gene>
    <name evidence="2" type="ORF">POTOM_029162</name>
</gene>
<dbReference type="GO" id="GO:0043328">
    <property type="term" value="P:protein transport to vacuole involved in ubiquitin-dependent protein catabolic process via the multivesicular body sorting pathway"/>
    <property type="evidence" value="ECO:0007669"/>
    <property type="project" value="UniProtKB-UniRule"/>
</dbReference>
<dbReference type="GO" id="GO:0032266">
    <property type="term" value="F:phosphatidylinositol-3-phosphate binding"/>
    <property type="evidence" value="ECO:0007669"/>
    <property type="project" value="UniProtKB-UniRule"/>
</dbReference>
<comment type="caution">
    <text evidence="2">The sequence shown here is derived from an EMBL/GenBank/DDBJ whole genome shotgun (WGS) entry which is preliminary data.</text>
</comment>
<keyword evidence="1" id="KW-0967">Endosome</keyword>
<sequence length="159" mass="17880">MWIVKFGKGGIRACKRHFQDLNALMAVALVRLSEKVRQRLLPGSSSQSSYGDDEEMDSKEEMKDWLLSVGIISPVTKESAGAMYHQQLSCQLADFVRFPLKKAGGMINQSCMDSATVLARLSLMLIDPLFFLYVFCTELNSPEDCLQARSLWEKSDVYA</sequence>
<keyword evidence="1" id="KW-0813">Transport</keyword>
<comment type="function">
    <text evidence="1">Component of the ESCRT-II complex (endosomal sorting complex required for transport II), which is required for multivesicular body (MVB) formation and sorting of endosomal cargo proteins into MVBs.</text>
</comment>
<dbReference type="OrthoDB" id="271448at2759"/>
<comment type="similarity">
    <text evidence="1">Belongs to the VPS36 family.</text>
</comment>
<dbReference type="GO" id="GO:0043130">
    <property type="term" value="F:ubiquitin binding"/>
    <property type="evidence" value="ECO:0007669"/>
    <property type="project" value="UniProtKB-UniRule"/>
</dbReference>
<comment type="subunit">
    <text evidence="1">Component of the endosomal sorting complex required for transport II (ESCRT-II).</text>
</comment>
<dbReference type="PANTHER" id="PTHR13128:SF12">
    <property type="entry name" value="VACUOLAR PROTEIN-SORTING-ASSOCIATED PROTEIN 36"/>
    <property type="match status" value="1"/>
</dbReference>
<dbReference type="AlphaFoldDB" id="A0A8X8CSP0"/>
<dbReference type="PANTHER" id="PTHR13128">
    <property type="entry name" value="VACUOLAR PROTEIN-SORTING-ASSOCIATED PROTEIN 36"/>
    <property type="match status" value="1"/>
</dbReference>
<evidence type="ECO:0000313" key="3">
    <source>
        <dbReference type="Proteomes" id="UP000886885"/>
    </source>
</evidence>
<evidence type="ECO:0000256" key="1">
    <source>
        <dbReference type="RuleBase" id="RU367095"/>
    </source>
</evidence>
<dbReference type="GO" id="GO:0031902">
    <property type="term" value="C:late endosome membrane"/>
    <property type="evidence" value="ECO:0007669"/>
    <property type="project" value="UniProtKB-UniRule"/>
</dbReference>
<dbReference type="GO" id="GO:0000814">
    <property type="term" value="C:ESCRT II complex"/>
    <property type="evidence" value="ECO:0007669"/>
    <property type="project" value="UniProtKB-UniRule"/>
</dbReference>
<evidence type="ECO:0000313" key="2">
    <source>
        <dbReference type="EMBL" id="KAG6765144.1"/>
    </source>
</evidence>
<keyword evidence="1" id="KW-0963">Cytoplasm</keyword>
<reference evidence="2" key="1">
    <citation type="journal article" date="2020" name="bioRxiv">
        <title>Hybrid origin of Populus tomentosa Carr. identified through genome sequencing and phylogenomic analysis.</title>
        <authorList>
            <person name="An X."/>
            <person name="Gao K."/>
            <person name="Chen Z."/>
            <person name="Li J."/>
            <person name="Yang X."/>
            <person name="Yang X."/>
            <person name="Zhou J."/>
            <person name="Guo T."/>
            <person name="Zhao T."/>
            <person name="Huang S."/>
            <person name="Miao D."/>
            <person name="Khan W.U."/>
            <person name="Rao P."/>
            <person name="Ye M."/>
            <person name="Lei B."/>
            <person name="Liao W."/>
            <person name="Wang J."/>
            <person name="Ji L."/>
            <person name="Li Y."/>
            <person name="Guo B."/>
            <person name="Mustafa N.S."/>
            <person name="Li S."/>
            <person name="Yun Q."/>
            <person name="Keller S.R."/>
            <person name="Mao J."/>
            <person name="Zhang R."/>
            <person name="Strauss S.H."/>
        </authorList>
    </citation>
    <scope>NUCLEOTIDE SEQUENCE</scope>
    <source>
        <strain evidence="2">GM15</strain>
        <tissue evidence="2">Leaf</tissue>
    </source>
</reference>
<comment type="subcellular location">
    <subcellularLocation>
        <location evidence="1">Cytoplasm</location>
    </subcellularLocation>
    <subcellularLocation>
        <location evidence="1">Endosome</location>
    </subcellularLocation>
</comment>